<dbReference type="RefSeq" id="WP_073026062.1">
    <property type="nucleotide sequence ID" value="NZ_FQZS01000012.1"/>
</dbReference>
<dbReference type="EMBL" id="FQZS01000012">
    <property type="protein sequence ID" value="SHI97898.1"/>
    <property type="molecule type" value="Genomic_DNA"/>
</dbReference>
<protein>
    <recommendedName>
        <fullName evidence="1">DUF3870 domain-containing protein</fullName>
    </recommendedName>
</protein>
<sequence length="112" mass="12777">MKYTTNTTYIVGNSKSQQNNPITHVYGAFFIAFVIDNDTEEIIDVECNSILPLTNDFIKTIFIGKSIRYDFDHLKAEVEKRYLGSSQKAILVAFKDAQKKYTDVKSGKDIQL</sequence>
<keyword evidence="3" id="KW-1185">Reference proteome</keyword>
<dbReference type="Pfam" id="PF12986">
    <property type="entry name" value="DUF3870"/>
    <property type="match status" value="1"/>
</dbReference>
<dbReference type="STRING" id="1122184.SAMN02745176_02001"/>
<feature type="domain" description="DUF3870" evidence="1">
    <location>
        <begin position="9"/>
        <end position="101"/>
    </location>
</feature>
<dbReference type="Proteomes" id="UP000184442">
    <property type="component" value="Unassembled WGS sequence"/>
</dbReference>
<dbReference type="InterPro" id="IPR024617">
    <property type="entry name" value="DUF3870"/>
</dbReference>
<evidence type="ECO:0000313" key="2">
    <source>
        <dbReference type="EMBL" id="SHI97898.1"/>
    </source>
</evidence>
<dbReference type="OrthoDB" id="88363at2"/>
<proteinExistence type="predicted"/>
<organism evidence="2 3">
    <name type="scientific">Lutispora thermophila DSM 19022</name>
    <dbReference type="NCBI Taxonomy" id="1122184"/>
    <lineage>
        <taxon>Bacteria</taxon>
        <taxon>Bacillati</taxon>
        <taxon>Bacillota</taxon>
        <taxon>Clostridia</taxon>
        <taxon>Lutisporales</taxon>
        <taxon>Lutisporaceae</taxon>
        <taxon>Lutispora</taxon>
    </lineage>
</organism>
<name>A0A1M6FJI6_9FIRM</name>
<dbReference type="AlphaFoldDB" id="A0A1M6FJI6"/>
<evidence type="ECO:0000259" key="1">
    <source>
        <dbReference type="Pfam" id="PF12986"/>
    </source>
</evidence>
<evidence type="ECO:0000313" key="3">
    <source>
        <dbReference type="Proteomes" id="UP000184442"/>
    </source>
</evidence>
<gene>
    <name evidence="2" type="ORF">SAMN02745176_02001</name>
</gene>
<reference evidence="2 3" key="1">
    <citation type="submission" date="2016-11" db="EMBL/GenBank/DDBJ databases">
        <authorList>
            <person name="Jaros S."/>
            <person name="Januszkiewicz K."/>
            <person name="Wedrychowicz H."/>
        </authorList>
    </citation>
    <scope>NUCLEOTIDE SEQUENCE [LARGE SCALE GENOMIC DNA]</scope>
    <source>
        <strain evidence="2 3">DSM 19022</strain>
    </source>
</reference>
<accession>A0A1M6FJI6</accession>